<dbReference type="Gene3D" id="3.40.50.2300">
    <property type="match status" value="1"/>
</dbReference>
<sequence length="124" mass="13789">MAKHILIIDDQESMLQILSQTLKDQGYEVTTANNGEEGLSKIKADPQAFNLILSDVNMPSLNGFELLKQVKESQPRIPVIFCTSMNEDVVVTLGKEFKVDGVIKKPFEVEDVLKTIAQVIANNQ</sequence>
<gene>
    <name evidence="5" type="ORF">A2462_08230</name>
</gene>
<evidence type="ECO:0000256" key="3">
    <source>
        <dbReference type="PROSITE-ProRule" id="PRU00169"/>
    </source>
</evidence>
<dbReference type="GO" id="GO:0000160">
    <property type="term" value="P:phosphorelay signal transduction system"/>
    <property type="evidence" value="ECO:0007669"/>
    <property type="project" value="UniProtKB-KW"/>
</dbReference>
<evidence type="ECO:0000313" key="5">
    <source>
        <dbReference type="EMBL" id="OGC34199.1"/>
    </source>
</evidence>
<keyword evidence="1 3" id="KW-0597">Phosphoprotein</keyword>
<evidence type="ECO:0000256" key="1">
    <source>
        <dbReference type="ARBA" id="ARBA00022553"/>
    </source>
</evidence>
<dbReference type="AlphaFoldDB" id="A0A1F4TNP7"/>
<keyword evidence="2" id="KW-0902">Two-component regulatory system</keyword>
<dbReference type="InterPro" id="IPR001789">
    <property type="entry name" value="Sig_transdc_resp-reg_receiver"/>
</dbReference>
<accession>A0A1F4TNP7</accession>
<dbReference type="InterPro" id="IPR011006">
    <property type="entry name" value="CheY-like_superfamily"/>
</dbReference>
<reference evidence="5 6" key="1">
    <citation type="journal article" date="2016" name="Nat. Commun.">
        <title>Thousands of microbial genomes shed light on interconnected biogeochemical processes in an aquifer system.</title>
        <authorList>
            <person name="Anantharaman K."/>
            <person name="Brown C.T."/>
            <person name="Hug L.A."/>
            <person name="Sharon I."/>
            <person name="Castelle C.J."/>
            <person name="Probst A.J."/>
            <person name="Thomas B.C."/>
            <person name="Singh A."/>
            <person name="Wilkins M.J."/>
            <person name="Karaoz U."/>
            <person name="Brodie E.L."/>
            <person name="Williams K.H."/>
            <person name="Hubbard S.S."/>
            <person name="Banfield J.F."/>
        </authorList>
    </citation>
    <scope>NUCLEOTIDE SEQUENCE [LARGE SCALE GENOMIC DNA]</scope>
</reference>
<evidence type="ECO:0000256" key="2">
    <source>
        <dbReference type="ARBA" id="ARBA00023012"/>
    </source>
</evidence>
<evidence type="ECO:0000259" key="4">
    <source>
        <dbReference type="PROSITE" id="PS50110"/>
    </source>
</evidence>
<dbReference type="InterPro" id="IPR050595">
    <property type="entry name" value="Bact_response_regulator"/>
</dbReference>
<dbReference type="PANTHER" id="PTHR44591:SF14">
    <property type="entry name" value="PROTEIN PILG"/>
    <property type="match status" value="1"/>
</dbReference>
<dbReference type="Proteomes" id="UP000177309">
    <property type="component" value="Unassembled WGS sequence"/>
</dbReference>
<comment type="caution">
    <text evidence="5">The sequence shown here is derived from an EMBL/GenBank/DDBJ whole genome shotgun (WGS) entry which is preliminary data.</text>
</comment>
<dbReference type="SMART" id="SM00448">
    <property type="entry name" value="REC"/>
    <property type="match status" value="1"/>
</dbReference>
<dbReference type="PANTHER" id="PTHR44591">
    <property type="entry name" value="STRESS RESPONSE REGULATOR PROTEIN 1"/>
    <property type="match status" value="1"/>
</dbReference>
<dbReference type="SUPFAM" id="SSF52172">
    <property type="entry name" value="CheY-like"/>
    <property type="match status" value="1"/>
</dbReference>
<feature type="domain" description="Response regulatory" evidence="4">
    <location>
        <begin position="4"/>
        <end position="120"/>
    </location>
</feature>
<proteinExistence type="predicted"/>
<name>A0A1F4TNP7_UNCSA</name>
<feature type="modified residue" description="4-aspartylphosphate" evidence="3">
    <location>
        <position position="55"/>
    </location>
</feature>
<evidence type="ECO:0000313" key="6">
    <source>
        <dbReference type="Proteomes" id="UP000177309"/>
    </source>
</evidence>
<dbReference type="EMBL" id="MEUI01000021">
    <property type="protein sequence ID" value="OGC34199.1"/>
    <property type="molecule type" value="Genomic_DNA"/>
</dbReference>
<dbReference type="Pfam" id="PF00072">
    <property type="entry name" value="Response_reg"/>
    <property type="match status" value="1"/>
</dbReference>
<protein>
    <recommendedName>
        <fullName evidence="4">Response regulatory domain-containing protein</fullName>
    </recommendedName>
</protein>
<dbReference type="PROSITE" id="PS50110">
    <property type="entry name" value="RESPONSE_REGULATORY"/>
    <property type="match status" value="1"/>
</dbReference>
<organism evidence="5 6">
    <name type="scientific">candidate division WOR-1 bacterium RIFOXYC2_FULL_41_25</name>
    <dbReference type="NCBI Taxonomy" id="1802586"/>
    <lineage>
        <taxon>Bacteria</taxon>
        <taxon>Bacillati</taxon>
        <taxon>Saganbacteria</taxon>
    </lineage>
</organism>